<keyword evidence="1" id="KW-0812">Transmembrane</keyword>
<reference evidence="2 3" key="1">
    <citation type="submission" date="2018-02" db="EMBL/GenBank/DDBJ databases">
        <title>The genomes of Aspergillus section Nigri reveals drivers in fungal speciation.</title>
        <authorList>
            <consortium name="DOE Joint Genome Institute"/>
            <person name="Vesth T.C."/>
            <person name="Nybo J."/>
            <person name="Theobald S."/>
            <person name="Brandl J."/>
            <person name="Frisvad J.C."/>
            <person name="Nielsen K.F."/>
            <person name="Lyhne E.K."/>
            <person name="Kogle M.E."/>
            <person name="Kuo A."/>
            <person name="Riley R."/>
            <person name="Clum A."/>
            <person name="Nolan M."/>
            <person name="Lipzen A."/>
            <person name="Salamov A."/>
            <person name="Henrissat B."/>
            <person name="Wiebenga A."/>
            <person name="De vries R.P."/>
            <person name="Grigoriev I.V."/>
            <person name="Mortensen U.H."/>
            <person name="Andersen M.R."/>
            <person name="Baker S.E."/>
        </authorList>
    </citation>
    <scope>NUCLEOTIDE SEQUENCE [LARGE SCALE GENOMIC DNA]</scope>
    <source>
        <strain evidence="2 3">CBS 707.79</strain>
    </source>
</reference>
<feature type="transmembrane region" description="Helical" evidence="1">
    <location>
        <begin position="39"/>
        <end position="65"/>
    </location>
</feature>
<dbReference type="EMBL" id="KZ826123">
    <property type="protein sequence ID" value="PYH88133.1"/>
    <property type="molecule type" value="Genomic_DNA"/>
</dbReference>
<evidence type="ECO:0000313" key="3">
    <source>
        <dbReference type="Proteomes" id="UP000247810"/>
    </source>
</evidence>
<name>A0A319DAN6_9EURO</name>
<organism evidence="2 3">
    <name type="scientific">Aspergillus ellipticus CBS 707.79</name>
    <dbReference type="NCBI Taxonomy" id="1448320"/>
    <lineage>
        <taxon>Eukaryota</taxon>
        <taxon>Fungi</taxon>
        <taxon>Dikarya</taxon>
        <taxon>Ascomycota</taxon>
        <taxon>Pezizomycotina</taxon>
        <taxon>Eurotiomycetes</taxon>
        <taxon>Eurotiomycetidae</taxon>
        <taxon>Eurotiales</taxon>
        <taxon>Aspergillaceae</taxon>
        <taxon>Aspergillus</taxon>
        <taxon>Aspergillus subgen. Circumdati</taxon>
    </lineage>
</organism>
<sequence>MEPEHLVKVMMCCTILYFTHMVIVALNTATSYDLGTWSLFVIFLVASSVACSVVTALLLGAQLIATEL</sequence>
<keyword evidence="1" id="KW-0472">Membrane</keyword>
<dbReference type="Proteomes" id="UP000247810">
    <property type="component" value="Unassembled WGS sequence"/>
</dbReference>
<keyword evidence="3" id="KW-1185">Reference proteome</keyword>
<accession>A0A319DAN6</accession>
<keyword evidence="1" id="KW-1133">Transmembrane helix</keyword>
<gene>
    <name evidence="2" type="ORF">BO71DRAFT_404095</name>
</gene>
<evidence type="ECO:0000256" key="1">
    <source>
        <dbReference type="SAM" id="Phobius"/>
    </source>
</evidence>
<dbReference type="VEuPathDB" id="FungiDB:BO71DRAFT_404095"/>
<proteinExistence type="predicted"/>
<dbReference type="AlphaFoldDB" id="A0A319DAN6"/>
<feature type="transmembrane region" description="Helical" evidence="1">
    <location>
        <begin position="6"/>
        <end position="27"/>
    </location>
</feature>
<protein>
    <submittedName>
        <fullName evidence="2">Uncharacterized protein</fullName>
    </submittedName>
</protein>
<evidence type="ECO:0000313" key="2">
    <source>
        <dbReference type="EMBL" id="PYH88133.1"/>
    </source>
</evidence>